<dbReference type="Proteomes" id="UP001143747">
    <property type="component" value="Unassembled WGS sequence"/>
</dbReference>
<dbReference type="CDD" id="cd11714">
    <property type="entry name" value="GINS_A_archaea"/>
    <property type="match status" value="1"/>
</dbReference>
<dbReference type="Gene3D" id="3.40.5.50">
    <property type="match status" value="1"/>
</dbReference>
<protein>
    <recommendedName>
        <fullName evidence="3">DNA replication complex GINS family protein</fullName>
    </recommendedName>
</protein>
<sequence length="219" mass="24810">MELEDLRIVVLDERESGKLTGISRDIFEKGQVRLRELYSEAQSIENFLTDRGSDLMNEIDSLTVTLNDISRERFKKILKMAINQMDTHYVDAQELRKMIPEEREMYDDIHAAIATCRHSLIDGALVERAKAVQALLPSVSEGGMADTSPDEEIRPDESELPEAVSAGYDLVHVLDDIEPFMGTDGRIYSLIKDDLVSLPLRNAQVLYERNIALNIKVCK</sequence>
<reference evidence="1" key="1">
    <citation type="submission" date="2022-01" db="EMBL/GenBank/DDBJ databases">
        <title>Draft genome of Methanogenium marinum DSM 15558.</title>
        <authorList>
            <person name="Chen S.-C."/>
            <person name="You Y.-T."/>
        </authorList>
    </citation>
    <scope>NUCLEOTIDE SEQUENCE</scope>
    <source>
        <strain evidence="1">DSM 15558</strain>
    </source>
</reference>
<organism evidence="1 2">
    <name type="scientific">Methanogenium marinum</name>
    <dbReference type="NCBI Taxonomy" id="348610"/>
    <lineage>
        <taxon>Archaea</taxon>
        <taxon>Methanobacteriati</taxon>
        <taxon>Methanobacteriota</taxon>
        <taxon>Stenosarchaea group</taxon>
        <taxon>Methanomicrobia</taxon>
        <taxon>Methanomicrobiales</taxon>
        <taxon>Methanomicrobiaceae</taxon>
        <taxon>Methanogenium</taxon>
    </lineage>
</organism>
<keyword evidence="2" id="KW-1185">Reference proteome</keyword>
<proteinExistence type="predicted"/>
<evidence type="ECO:0000313" key="1">
    <source>
        <dbReference type="EMBL" id="MDE4907062.1"/>
    </source>
</evidence>
<evidence type="ECO:0000313" key="2">
    <source>
        <dbReference type="Proteomes" id="UP001143747"/>
    </source>
</evidence>
<dbReference type="EMBL" id="JAKELO010000001">
    <property type="protein sequence ID" value="MDE4907062.1"/>
    <property type="molecule type" value="Genomic_DNA"/>
</dbReference>
<dbReference type="AlphaFoldDB" id="A0A9Q4PY12"/>
<dbReference type="RefSeq" id="WP_274923723.1">
    <property type="nucleotide sequence ID" value="NZ_JAKELO010000001.1"/>
</dbReference>
<name>A0A9Q4PY12_9EURY</name>
<comment type="caution">
    <text evidence="1">The sequence shown here is derived from an EMBL/GenBank/DDBJ whole genome shotgun (WGS) entry which is preliminary data.</text>
</comment>
<gene>
    <name evidence="1" type="ORF">L0665_00270</name>
</gene>
<evidence type="ECO:0008006" key="3">
    <source>
        <dbReference type="Google" id="ProtNLM"/>
    </source>
</evidence>
<accession>A0A9Q4PY12</accession>